<evidence type="ECO:0000313" key="2">
    <source>
        <dbReference type="Proteomes" id="UP000183567"/>
    </source>
</evidence>
<proteinExistence type="predicted"/>
<organism evidence="1 2">
    <name type="scientific">Rhizopogon vesiculosus</name>
    <dbReference type="NCBI Taxonomy" id="180088"/>
    <lineage>
        <taxon>Eukaryota</taxon>
        <taxon>Fungi</taxon>
        <taxon>Dikarya</taxon>
        <taxon>Basidiomycota</taxon>
        <taxon>Agaricomycotina</taxon>
        <taxon>Agaricomycetes</taxon>
        <taxon>Agaricomycetidae</taxon>
        <taxon>Boletales</taxon>
        <taxon>Suillineae</taxon>
        <taxon>Rhizopogonaceae</taxon>
        <taxon>Rhizopogon</taxon>
    </lineage>
</organism>
<dbReference type="EMBL" id="LVVM01006133">
    <property type="protein sequence ID" value="OJA08897.1"/>
    <property type="molecule type" value="Genomic_DNA"/>
</dbReference>
<reference evidence="1 2" key="1">
    <citation type="submission" date="2016-03" db="EMBL/GenBank/DDBJ databases">
        <title>Comparative genomics of the ectomycorrhizal sister species Rhizopogon vinicolor and Rhizopogon vesiculosus (Basidiomycota: Boletales) reveals a divergence of the mating type B locus.</title>
        <authorList>
            <person name="Mujic A.B."/>
            <person name="Kuo A."/>
            <person name="Tritt A."/>
            <person name="Lipzen A."/>
            <person name="Chen C."/>
            <person name="Johnson J."/>
            <person name="Sharma A."/>
            <person name="Barry K."/>
            <person name="Grigoriev I.V."/>
            <person name="Spatafora J.W."/>
        </authorList>
    </citation>
    <scope>NUCLEOTIDE SEQUENCE [LARGE SCALE GENOMIC DNA]</scope>
    <source>
        <strain evidence="1 2">AM-OR11-056</strain>
    </source>
</reference>
<dbReference type="Proteomes" id="UP000183567">
    <property type="component" value="Unassembled WGS sequence"/>
</dbReference>
<protein>
    <submittedName>
        <fullName evidence="1">Uncharacterized protein</fullName>
    </submittedName>
</protein>
<evidence type="ECO:0000313" key="1">
    <source>
        <dbReference type="EMBL" id="OJA08897.1"/>
    </source>
</evidence>
<name>A0A1J8Q5C5_9AGAM</name>
<keyword evidence="2" id="KW-1185">Reference proteome</keyword>
<comment type="caution">
    <text evidence="1">The sequence shown here is derived from an EMBL/GenBank/DDBJ whole genome shotgun (WGS) entry which is preliminary data.</text>
</comment>
<sequence length="12" mass="1216">MSAQFTLSSMGG</sequence>
<accession>A0A1J8Q5C5</accession>
<gene>
    <name evidence="1" type="ORF">AZE42_13806</name>
</gene>